<dbReference type="Gene3D" id="3.40.50.1010">
    <property type="entry name" value="5'-nuclease"/>
    <property type="match status" value="1"/>
</dbReference>
<dbReference type="EMBL" id="MFJR01000015">
    <property type="protein sequence ID" value="OGG25753.1"/>
    <property type="molecule type" value="Genomic_DNA"/>
</dbReference>
<dbReference type="AlphaFoldDB" id="A0A1F6AMR5"/>
<dbReference type="InterPro" id="IPR051619">
    <property type="entry name" value="TypeII_TA_RNase_PINc/VapC"/>
</dbReference>
<comment type="caution">
    <text evidence="3">The sequence shown here is derived from an EMBL/GenBank/DDBJ whole genome shotgun (WGS) entry which is preliminary data.</text>
</comment>
<dbReference type="PANTHER" id="PTHR35901:SF1">
    <property type="entry name" value="EXONUCLEASE VAPC9"/>
    <property type="match status" value="1"/>
</dbReference>
<dbReference type="CDD" id="cd09873">
    <property type="entry name" value="PIN_Pae0151-like"/>
    <property type="match status" value="1"/>
</dbReference>
<evidence type="ECO:0000259" key="2">
    <source>
        <dbReference type="Pfam" id="PF01850"/>
    </source>
</evidence>
<feature type="domain" description="PIN" evidence="2">
    <location>
        <begin position="2"/>
        <end position="123"/>
    </location>
</feature>
<name>A0A1F6AMR5_9BACT</name>
<keyword evidence="1" id="KW-0460">Magnesium</keyword>
<accession>A0A1F6AMR5</accession>
<dbReference type="InterPro" id="IPR002716">
    <property type="entry name" value="PIN_dom"/>
</dbReference>
<evidence type="ECO:0000313" key="4">
    <source>
        <dbReference type="Proteomes" id="UP000176609"/>
    </source>
</evidence>
<dbReference type="InterPro" id="IPR044153">
    <property type="entry name" value="PIN_Pae0151-like"/>
</dbReference>
<dbReference type="Proteomes" id="UP000176609">
    <property type="component" value="Unassembled WGS sequence"/>
</dbReference>
<sequence length="136" mass="15662">MIVIDTSIAVKWIMKDEEDSDKALILYQNHLLKKETILVPRLLYIEIANSFITKSSSSLSTIEKNIRFLYGVKLSAYDPDENDMLVTVQQANKSKTTVYDMLFAVVAKRHDTILITADEKFVQKTKFPYVRLLSEI</sequence>
<organism evidence="3 4">
    <name type="scientific">Candidatus Gottesmanbacteria bacterium RIFCSPLOWO2_01_FULL_39_12b</name>
    <dbReference type="NCBI Taxonomy" id="1798388"/>
    <lineage>
        <taxon>Bacteria</taxon>
        <taxon>Candidatus Gottesmaniibacteriota</taxon>
    </lineage>
</organism>
<proteinExistence type="predicted"/>
<reference evidence="3 4" key="1">
    <citation type="journal article" date="2016" name="Nat. Commun.">
        <title>Thousands of microbial genomes shed light on interconnected biogeochemical processes in an aquifer system.</title>
        <authorList>
            <person name="Anantharaman K."/>
            <person name="Brown C.T."/>
            <person name="Hug L.A."/>
            <person name="Sharon I."/>
            <person name="Castelle C.J."/>
            <person name="Probst A.J."/>
            <person name="Thomas B.C."/>
            <person name="Singh A."/>
            <person name="Wilkins M.J."/>
            <person name="Karaoz U."/>
            <person name="Brodie E.L."/>
            <person name="Williams K.H."/>
            <person name="Hubbard S.S."/>
            <person name="Banfield J.F."/>
        </authorList>
    </citation>
    <scope>NUCLEOTIDE SEQUENCE [LARGE SCALE GENOMIC DNA]</scope>
</reference>
<dbReference type="SUPFAM" id="SSF88723">
    <property type="entry name" value="PIN domain-like"/>
    <property type="match status" value="1"/>
</dbReference>
<protein>
    <recommendedName>
        <fullName evidence="2">PIN domain-containing protein</fullName>
    </recommendedName>
</protein>
<gene>
    <name evidence="3" type="ORF">A2960_05400</name>
</gene>
<evidence type="ECO:0000313" key="3">
    <source>
        <dbReference type="EMBL" id="OGG25753.1"/>
    </source>
</evidence>
<dbReference type="PANTHER" id="PTHR35901">
    <property type="entry name" value="RIBONUCLEASE VAPC3"/>
    <property type="match status" value="1"/>
</dbReference>
<dbReference type="Pfam" id="PF01850">
    <property type="entry name" value="PIN"/>
    <property type="match status" value="1"/>
</dbReference>
<evidence type="ECO:0000256" key="1">
    <source>
        <dbReference type="ARBA" id="ARBA00022842"/>
    </source>
</evidence>
<dbReference type="InterPro" id="IPR029060">
    <property type="entry name" value="PIN-like_dom_sf"/>
</dbReference>